<gene>
    <name evidence="1" type="ORF">E6A44_001205</name>
</gene>
<evidence type="ECO:0000313" key="2">
    <source>
        <dbReference type="Proteomes" id="UP001517247"/>
    </source>
</evidence>
<evidence type="ECO:0000313" key="1">
    <source>
        <dbReference type="EMBL" id="MFN0254172.1"/>
    </source>
</evidence>
<sequence length="103" mass="11831">MIAVQVTYKVKVDFVAENKSNISTFLADFKEMHTSRFLYNVYVKEDGLTFVHVSMYENAEIQQQVLNTPSFVKFQQRRDESGLAELPIIENLTHLGSSISLIK</sequence>
<comment type="caution">
    <text evidence="1">The sequence shown here is derived from an EMBL/GenBank/DDBJ whole genome shotgun (WGS) entry which is preliminary data.</text>
</comment>
<dbReference type="RefSeq" id="WP_138721350.1">
    <property type="nucleotide sequence ID" value="NZ_SSHJ02000001.1"/>
</dbReference>
<protein>
    <recommendedName>
        <fullName evidence="3">ABM domain-containing protein</fullName>
    </recommendedName>
</protein>
<name>A0ABW9J4I6_9SPHI</name>
<evidence type="ECO:0008006" key="3">
    <source>
        <dbReference type="Google" id="ProtNLM"/>
    </source>
</evidence>
<organism evidence="1 2">
    <name type="scientific">Pedobacter ureilyticus</name>
    <dbReference type="NCBI Taxonomy" id="1393051"/>
    <lineage>
        <taxon>Bacteria</taxon>
        <taxon>Pseudomonadati</taxon>
        <taxon>Bacteroidota</taxon>
        <taxon>Sphingobacteriia</taxon>
        <taxon>Sphingobacteriales</taxon>
        <taxon>Sphingobacteriaceae</taxon>
        <taxon>Pedobacter</taxon>
    </lineage>
</organism>
<dbReference type="EMBL" id="SSHJ02000001">
    <property type="protein sequence ID" value="MFN0254172.1"/>
    <property type="molecule type" value="Genomic_DNA"/>
</dbReference>
<proteinExistence type="predicted"/>
<dbReference type="Proteomes" id="UP001517247">
    <property type="component" value="Unassembled WGS sequence"/>
</dbReference>
<reference evidence="1 2" key="1">
    <citation type="submission" date="2024-12" db="EMBL/GenBank/DDBJ databases">
        <authorList>
            <person name="Hu S."/>
        </authorList>
    </citation>
    <scope>NUCLEOTIDE SEQUENCE [LARGE SCALE GENOMIC DNA]</scope>
    <source>
        <strain evidence="1 2">THG-T11</strain>
    </source>
</reference>
<accession>A0ABW9J4I6</accession>
<keyword evidence="2" id="KW-1185">Reference proteome</keyword>